<comment type="caution">
    <text evidence="2">The sequence shown here is derived from an EMBL/GenBank/DDBJ whole genome shotgun (WGS) entry which is preliminary data.</text>
</comment>
<proteinExistence type="predicted"/>
<feature type="region of interest" description="Disordered" evidence="1">
    <location>
        <begin position="1"/>
        <end position="22"/>
    </location>
</feature>
<evidence type="ECO:0000313" key="2">
    <source>
        <dbReference type="EMBL" id="KAF9463102.1"/>
    </source>
</evidence>
<dbReference type="AlphaFoldDB" id="A0A9P6CEQ2"/>
<evidence type="ECO:0000256" key="1">
    <source>
        <dbReference type="SAM" id="MobiDB-lite"/>
    </source>
</evidence>
<protein>
    <submittedName>
        <fullName evidence="2">Uncharacterized protein</fullName>
    </submittedName>
</protein>
<accession>A0A9P6CEQ2</accession>
<dbReference type="EMBL" id="MU150265">
    <property type="protein sequence ID" value="KAF9463102.1"/>
    <property type="molecule type" value="Genomic_DNA"/>
</dbReference>
<evidence type="ECO:0000313" key="3">
    <source>
        <dbReference type="Proteomes" id="UP000807353"/>
    </source>
</evidence>
<dbReference type="OrthoDB" id="2654423at2759"/>
<gene>
    <name evidence="2" type="ORF">BDZ94DRAFT_1259612</name>
</gene>
<reference evidence="2" key="1">
    <citation type="submission" date="2020-11" db="EMBL/GenBank/DDBJ databases">
        <authorList>
            <consortium name="DOE Joint Genome Institute"/>
            <person name="Ahrendt S."/>
            <person name="Riley R."/>
            <person name="Andreopoulos W."/>
            <person name="Labutti K."/>
            <person name="Pangilinan J."/>
            <person name="Ruiz-Duenas F.J."/>
            <person name="Barrasa J.M."/>
            <person name="Sanchez-Garcia M."/>
            <person name="Camarero S."/>
            <person name="Miyauchi S."/>
            <person name="Serrano A."/>
            <person name="Linde D."/>
            <person name="Babiker R."/>
            <person name="Drula E."/>
            <person name="Ayuso-Fernandez I."/>
            <person name="Pacheco R."/>
            <person name="Padilla G."/>
            <person name="Ferreira P."/>
            <person name="Barriuso J."/>
            <person name="Kellner H."/>
            <person name="Castanera R."/>
            <person name="Alfaro M."/>
            <person name="Ramirez L."/>
            <person name="Pisabarro A.G."/>
            <person name="Kuo A."/>
            <person name="Tritt A."/>
            <person name="Lipzen A."/>
            <person name="He G."/>
            <person name="Yan M."/>
            <person name="Ng V."/>
            <person name="Cullen D."/>
            <person name="Martin F."/>
            <person name="Rosso M.-N."/>
            <person name="Henrissat B."/>
            <person name="Hibbett D."/>
            <person name="Martinez A.T."/>
            <person name="Grigoriev I.V."/>
        </authorList>
    </citation>
    <scope>NUCLEOTIDE SEQUENCE</scope>
    <source>
        <strain evidence="2">CBS 247.69</strain>
    </source>
</reference>
<sequence>MGRPTLYHTVQDKQQANRAKSKRYYDRAREEVCARRSVKYREIQRNTREFPSVPGAHKLAPKCVNGDKSPRTPNHVDYWSECAEAAAAKFHKILGRSPFHFVDTIYNGYLLNQNLDTFRDAIITITQLQKSIRQCQGEILQLAGVGKQFERCKIIAKSVDDVLKALEDALCYGMTGIDDLVQSHSRQELLYLTLPIAEFV</sequence>
<keyword evidence="3" id="KW-1185">Reference proteome</keyword>
<dbReference type="Proteomes" id="UP000807353">
    <property type="component" value="Unassembled WGS sequence"/>
</dbReference>
<name>A0A9P6CEQ2_9AGAR</name>
<organism evidence="2 3">
    <name type="scientific">Collybia nuda</name>
    <dbReference type="NCBI Taxonomy" id="64659"/>
    <lineage>
        <taxon>Eukaryota</taxon>
        <taxon>Fungi</taxon>
        <taxon>Dikarya</taxon>
        <taxon>Basidiomycota</taxon>
        <taxon>Agaricomycotina</taxon>
        <taxon>Agaricomycetes</taxon>
        <taxon>Agaricomycetidae</taxon>
        <taxon>Agaricales</taxon>
        <taxon>Tricholomatineae</taxon>
        <taxon>Clitocybaceae</taxon>
        <taxon>Collybia</taxon>
    </lineage>
</organism>